<feature type="coiled-coil region" evidence="1">
    <location>
        <begin position="48"/>
        <end position="75"/>
    </location>
</feature>
<proteinExistence type="predicted"/>
<accession>A0ABV9PZ37</accession>
<comment type="caution">
    <text evidence="3">The sequence shown here is derived from an EMBL/GenBank/DDBJ whole genome shotgun (WGS) entry which is preliminary data.</text>
</comment>
<keyword evidence="2" id="KW-0732">Signal</keyword>
<keyword evidence="4" id="KW-1185">Reference proteome</keyword>
<evidence type="ECO:0000256" key="2">
    <source>
        <dbReference type="SAM" id="SignalP"/>
    </source>
</evidence>
<gene>
    <name evidence="3" type="ORF">ACFO8Q_09195</name>
</gene>
<organism evidence="3 4">
    <name type="scientific">Effusibacillus consociatus</name>
    <dbReference type="NCBI Taxonomy" id="1117041"/>
    <lineage>
        <taxon>Bacteria</taxon>
        <taxon>Bacillati</taxon>
        <taxon>Bacillota</taxon>
        <taxon>Bacilli</taxon>
        <taxon>Bacillales</taxon>
        <taxon>Alicyclobacillaceae</taxon>
        <taxon>Effusibacillus</taxon>
    </lineage>
</organism>
<evidence type="ECO:0000313" key="3">
    <source>
        <dbReference type="EMBL" id="MFC4767536.1"/>
    </source>
</evidence>
<dbReference type="RefSeq" id="WP_380025458.1">
    <property type="nucleotide sequence ID" value="NZ_JBHSHC010000066.1"/>
</dbReference>
<evidence type="ECO:0008006" key="5">
    <source>
        <dbReference type="Google" id="ProtNLM"/>
    </source>
</evidence>
<feature type="chain" id="PRO_5046320875" description="DUF4252 domain-containing protein" evidence="2">
    <location>
        <begin position="22"/>
        <end position="204"/>
    </location>
</feature>
<reference evidence="4" key="1">
    <citation type="journal article" date="2019" name="Int. J. Syst. Evol. Microbiol.">
        <title>The Global Catalogue of Microorganisms (GCM) 10K type strain sequencing project: providing services to taxonomists for standard genome sequencing and annotation.</title>
        <authorList>
            <consortium name="The Broad Institute Genomics Platform"/>
            <consortium name="The Broad Institute Genome Sequencing Center for Infectious Disease"/>
            <person name="Wu L."/>
            <person name="Ma J."/>
        </authorList>
    </citation>
    <scope>NUCLEOTIDE SEQUENCE [LARGE SCALE GENOMIC DNA]</scope>
    <source>
        <strain evidence="4">WYCCWR 12678</strain>
    </source>
</reference>
<feature type="signal peptide" evidence="2">
    <location>
        <begin position="1"/>
        <end position="21"/>
    </location>
</feature>
<protein>
    <recommendedName>
        <fullName evidence="5">DUF4252 domain-containing protein</fullName>
    </recommendedName>
</protein>
<sequence>MKYTNWLLATLLVGGLGTAVAGIASATQEEQKPKFNPFQIHQKIVKSKEGLLKYKKESENTLKKLQNEISQQEEVFVTITLAKPINEGQLTKLVNNYKLNVQHTLIRSIEKDTKLRGTLLMSPSEKGLFDKTALDRIMTQNDATFKGFIEIVATVPNANLQGLASDQLVFLVDSSGDEHFVFNPKKKYVPGVFWDLEDTNMISE</sequence>
<evidence type="ECO:0000256" key="1">
    <source>
        <dbReference type="SAM" id="Coils"/>
    </source>
</evidence>
<dbReference type="Proteomes" id="UP001596002">
    <property type="component" value="Unassembled WGS sequence"/>
</dbReference>
<name>A0ABV9PZ37_9BACL</name>
<keyword evidence="1" id="KW-0175">Coiled coil</keyword>
<dbReference type="EMBL" id="JBHSHC010000066">
    <property type="protein sequence ID" value="MFC4767536.1"/>
    <property type="molecule type" value="Genomic_DNA"/>
</dbReference>
<evidence type="ECO:0000313" key="4">
    <source>
        <dbReference type="Proteomes" id="UP001596002"/>
    </source>
</evidence>